<evidence type="ECO:0000256" key="6">
    <source>
        <dbReference type="PIRSR" id="PIRSR000138-1"/>
    </source>
</evidence>
<dbReference type="STRING" id="504832.OCA5_c09420"/>
<sequence length="383" mass="42205">MKNITCIDDLRDLHMRRVPKAFFDYCDRGSYTESTLRANREDLDRIKFRQRILVDVASRSLNTTILGEPAAMPMILAPVGLTGMQHGDGEIYACRAAHEAGIPYTLSTMSICSIEDVAANVKKPFWFQLYMMKDRGFMKSLIERAIAAKCSALVLTVDLQVIGQRHADIKNGMTVPPQLKLRTLYDFATKPAWVSGVLRGKRKTFGNLAGQMAGTEDLTSLSEWISTQFDPSLSWKDIEWIRNIWPGKMVIKGILDIVDAREAVRTGAEALVVSNHGGRQLDGAPSSISVLPEIVQELGSQIEIMFDGGIRTGQDILRALAFGAKSCMIGRAYVHGLGAGGQAGVAKAIDILAKELSTTMGLCGINRVEDIDRRILVDYRNNL</sequence>
<feature type="binding site" evidence="7">
    <location>
        <begin position="330"/>
        <end position="331"/>
    </location>
    <ligand>
        <name>FMN</name>
        <dbReference type="ChEBI" id="CHEBI:58210"/>
    </ligand>
</feature>
<dbReference type="NCBIfam" id="NF008398">
    <property type="entry name" value="PRK11197.1"/>
    <property type="match status" value="1"/>
</dbReference>
<dbReference type="KEGG" id="oca:OCAR_7167"/>
<dbReference type="Gene3D" id="3.20.20.70">
    <property type="entry name" value="Aldolase class I"/>
    <property type="match status" value="1"/>
</dbReference>
<keyword evidence="10" id="KW-1185">Reference proteome</keyword>
<keyword evidence="3 7" id="KW-0288">FMN</keyword>
<protein>
    <submittedName>
        <fullName evidence="9">L-lactate dehydrogenase LldD</fullName>
        <ecNumber evidence="9">1.1.2.3</ecNumber>
    </submittedName>
</protein>
<evidence type="ECO:0000256" key="7">
    <source>
        <dbReference type="PIRSR" id="PIRSR000138-2"/>
    </source>
</evidence>
<dbReference type="OrthoDB" id="9770452at2"/>
<feature type="binding site" evidence="7">
    <location>
        <begin position="78"/>
        <end position="80"/>
    </location>
    <ligand>
        <name>FMN</name>
        <dbReference type="ChEBI" id="CHEBI:58210"/>
    </ligand>
</feature>
<dbReference type="InterPro" id="IPR037396">
    <property type="entry name" value="FMN_HAD"/>
</dbReference>
<dbReference type="PANTHER" id="PTHR10578">
    <property type="entry name" value="S -2-HYDROXY-ACID OXIDASE-RELATED"/>
    <property type="match status" value="1"/>
</dbReference>
<feature type="binding site" evidence="7">
    <location>
        <position position="107"/>
    </location>
    <ligand>
        <name>FMN</name>
        <dbReference type="ChEBI" id="CHEBI:58210"/>
    </ligand>
</feature>
<dbReference type="EMBL" id="CP002826">
    <property type="protein sequence ID" value="AEI05664.1"/>
    <property type="molecule type" value="Genomic_DNA"/>
</dbReference>
<dbReference type="AlphaFoldDB" id="B6JIM0"/>
<evidence type="ECO:0000259" key="8">
    <source>
        <dbReference type="PROSITE" id="PS51349"/>
    </source>
</evidence>
<comment type="similarity">
    <text evidence="5">Belongs to the FMN-dependent alpha-hydroxy acid dehydrogenase family.</text>
</comment>
<name>B6JIM0_AFIC5</name>
<dbReference type="FunFam" id="3.20.20.70:FF:000029">
    <property type="entry name" value="L-lactate dehydrogenase"/>
    <property type="match status" value="1"/>
</dbReference>
<evidence type="ECO:0000256" key="4">
    <source>
        <dbReference type="ARBA" id="ARBA00023002"/>
    </source>
</evidence>
<evidence type="ECO:0000313" key="9">
    <source>
        <dbReference type="EMBL" id="AEI05664.1"/>
    </source>
</evidence>
<feature type="binding site" evidence="7">
    <location>
        <position position="25"/>
    </location>
    <ligand>
        <name>glyoxylate</name>
        <dbReference type="ChEBI" id="CHEBI:36655"/>
    </ligand>
</feature>
<dbReference type="PANTHER" id="PTHR10578:SF107">
    <property type="entry name" value="2-HYDROXYACID OXIDASE 1"/>
    <property type="match status" value="1"/>
</dbReference>
<dbReference type="GO" id="GO:0010181">
    <property type="term" value="F:FMN binding"/>
    <property type="evidence" value="ECO:0007669"/>
    <property type="project" value="InterPro"/>
</dbReference>
<organism evidence="9 10">
    <name type="scientific">Afipia carboxidovorans (strain ATCC 49405 / DSM 1227 / KCTC 32145 / OM5)</name>
    <name type="common">Oligotropha carboxidovorans</name>
    <dbReference type="NCBI Taxonomy" id="504832"/>
    <lineage>
        <taxon>Bacteria</taxon>
        <taxon>Pseudomonadati</taxon>
        <taxon>Pseudomonadota</taxon>
        <taxon>Alphaproteobacteria</taxon>
        <taxon>Hyphomicrobiales</taxon>
        <taxon>Nitrobacteraceae</taxon>
        <taxon>Afipia</taxon>
    </lineage>
</organism>
<dbReference type="PROSITE" id="PS51349">
    <property type="entry name" value="FMN_HYDROXY_ACID_DH_2"/>
    <property type="match status" value="1"/>
</dbReference>
<feature type="binding site" evidence="7">
    <location>
        <begin position="307"/>
        <end position="311"/>
    </location>
    <ligand>
        <name>FMN</name>
        <dbReference type="ChEBI" id="CHEBI:58210"/>
    </ligand>
</feature>
<feature type="active site" description="Proton acceptor" evidence="6">
    <location>
        <position position="276"/>
    </location>
</feature>
<proteinExistence type="inferred from homology"/>
<feature type="binding site" evidence="7">
    <location>
        <position position="156"/>
    </location>
    <ligand>
        <name>FMN</name>
        <dbReference type="ChEBI" id="CHEBI:58210"/>
    </ligand>
</feature>
<dbReference type="SUPFAM" id="SSF51395">
    <property type="entry name" value="FMN-linked oxidoreductases"/>
    <property type="match status" value="1"/>
</dbReference>
<dbReference type="PATRIC" id="fig|504832.7.peg.996"/>
<dbReference type="InterPro" id="IPR000262">
    <property type="entry name" value="FMN-dep_DH"/>
</dbReference>
<dbReference type="InterPro" id="IPR012133">
    <property type="entry name" value="Alpha-hydoxy_acid_DH_FMN"/>
</dbReference>
<dbReference type="Proteomes" id="UP000007730">
    <property type="component" value="Chromosome"/>
</dbReference>
<feature type="binding site" evidence="7">
    <location>
        <position position="128"/>
    </location>
    <ligand>
        <name>FMN</name>
        <dbReference type="ChEBI" id="CHEBI:58210"/>
    </ligand>
</feature>
<evidence type="ECO:0000256" key="1">
    <source>
        <dbReference type="ARBA" id="ARBA00001917"/>
    </source>
</evidence>
<dbReference type="GO" id="GO:0009060">
    <property type="term" value="P:aerobic respiration"/>
    <property type="evidence" value="ECO:0007669"/>
    <property type="project" value="TreeGrafter"/>
</dbReference>
<gene>
    <name evidence="9" type="primary">lldD</name>
    <name evidence="9" type="ordered locus">OCA5_c09420</name>
</gene>
<feature type="binding site" evidence="7">
    <location>
        <position position="252"/>
    </location>
    <ligand>
        <name>FMN</name>
        <dbReference type="ChEBI" id="CHEBI:58210"/>
    </ligand>
</feature>
<dbReference type="EC" id="1.1.2.3" evidence="9"/>
<dbReference type="eggNOG" id="COG1304">
    <property type="taxonomic scope" value="Bacteria"/>
</dbReference>
<keyword evidence="2 7" id="KW-0285">Flavoprotein</keyword>
<dbReference type="HOGENOM" id="CLU_020639_0_0_5"/>
<dbReference type="Pfam" id="PF01070">
    <property type="entry name" value="FMN_dh"/>
    <property type="match status" value="1"/>
</dbReference>
<accession>B6JIM0</accession>
<dbReference type="PIRSF" id="PIRSF000138">
    <property type="entry name" value="Al-hdrx_acd_dh"/>
    <property type="match status" value="1"/>
</dbReference>
<dbReference type="InterPro" id="IPR008259">
    <property type="entry name" value="FMN_hydac_DH_AS"/>
</dbReference>
<dbReference type="RefSeq" id="WP_012564297.1">
    <property type="nucleotide sequence ID" value="NC_011386.1"/>
</dbReference>
<dbReference type="InterPro" id="IPR013785">
    <property type="entry name" value="Aldolase_TIM"/>
</dbReference>
<dbReference type="GO" id="GO:0005886">
    <property type="term" value="C:plasma membrane"/>
    <property type="evidence" value="ECO:0007669"/>
    <property type="project" value="TreeGrafter"/>
</dbReference>
<dbReference type="GO" id="GO:0004460">
    <property type="term" value="F:L-lactate dehydrogenase (cytochrome) activity"/>
    <property type="evidence" value="ECO:0007669"/>
    <property type="project" value="UniProtKB-EC"/>
</dbReference>
<feature type="binding site" evidence="7">
    <location>
        <position position="276"/>
    </location>
    <ligand>
        <name>glyoxylate</name>
        <dbReference type="ChEBI" id="CHEBI:36655"/>
    </ligand>
</feature>
<dbReference type="CDD" id="cd02809">
    <property type="entry name" value="alpha_hydroxyacid_oxid_FMN"/>
    <property type="match status" value="1"/>
</dbReference>
<feature type="binding site" evidence="7">
    <location>
        <position position="279"/>
    </location>
    <ligand>
        <name>glyoxylate</name>
        <dbReference type="ChEBI" id="CHEBI:36655"/>
    </ligand>
</feature>
<evidence type="ECO:0000256" key="5">
    <source>
        <dbReference type="ARBA" id="ARBA00024042"/>
    </source>
</evidence>
<dbReference type="KEGG" id="ocg:OCA5_c09420"/>
<evidence type="ECO:0000256" key="2">
    <source>
        <dbReference type="ARBA" id="ARBA00022630"/>
    </source>
</evidence>
<feature type="binding site" evidence="7">
    <location>
        <position position="130"/>
    </location>
    <ligand>
        <name>FMN</name>
        <dbReference type="ChEBI" id="CHEBI:58210"/>
    </ligand>
</feature>
<keyword evidence="4 9" id="KW-0560">Oxidoreductase</keyword>
<feature type="binding site" evidence="7">
    <location>
        <position position="165"/>
    </location>
    <ligand>
        <name>glyoxylate</name>
        <dbReference type="ChEBI" id="CHEBI:36655"/>
    </ligand>
</feature>
<comment type="cofactor">
    <cofactor evidence="1">
        <name>FMN</name>
        <dbReference type="ChEBI" id="CHEBI:58210"/>
    </cofactor>
</comment>
<evidence type="ECO:0000313" key="10">
    <source>
        <dbReference type="Proteomes" id="UP000007730"/>
    </source>
</evidence>
<dbReference type="GO" id="GO:0004459">
    <property type="term" value="F:L-lactate dehydrogenase (NAD+) activity"/>
    <property type="evidence" value="ECO:0007669"/>
    <property type="project" value="TreeGrafter"/>
</dbReference>
<reference evidence="9 10" key="1">
    <citation type="journal article" date="2011" name="J. Bacteriol.">
        <title>Complete genome sequences of the chemolithoautotrophic Oligotropha carboxidovorans strains OM4 and OM5.</title>
        <authorList>
            <person name="Volland S."/>
            <person name="Rachinger M."/>
            <person name="Strittmatter A."/>
            <person name="Daniel R."/>
            <person name="Gottschalk G."/>
            <person name="Meyer O."/>
        </authorList>
    </citation>
    <scope>NUCLEOTIDE SEQUENCE [LARGE SCALE GENOMIC DNA]</scope>
    <source>
        <strain evidence="10">ATCC 49405 / DSM 1227 / KCTC 32145 / OM5</strain>
    </source>
</reference>
<dbReference type="PROSITE" id="PS00557">
    <property type="entry name" value="FMN_HYDROXY_ACID_DH_1"/>
    <property type="match status" value="1"/>
</dbReference>
<feature type="binding site" evidence="7">
    <location>
        <position position="274"/>
    </location>
    <ligand>
        <name>FMN</name>
        <dbReference type="ChEBI" id="CHEBI:58210"/>
    </ligand>
</feature>
<feature type="domain" description="FMN hydroxy acid dehydrogenase" evidence="8">
    <location>
        <begin position="1"/>
        <end position="381"/>
    </location>
</feature>
<evidence type="ECO:0000256" key="3">
    <source>
        <dbReference type="ARBA" id="ARBA00022643"/>
    </source>
</evidence>